<gene>
    <name evidence="2" type="ORF">AQJ64_43355</name>
</gene>
<dbReference type="EMBL" id="LMWW01000088">
    <property type="protein sequence ID" value="KUN75203.1"/>
    <property type="molecule type" value="Genomic_DNA"/>
</dbReference>
<evidence type="ECO:0000313" key="2">
    <source>
        <dbReference type="EMBL" id="KUN75203.1"/>
    </source>
</evidence>
<feature type="region of interest" description="Disordered" evidence="1">
    <location>
        <begin position="1"/>
        <end position="85"/>
    </location>
</feature>
<evidence type="ECO:0000313" key="3">
    <source>
        <dbReference type="Proteomes" id="UP000052982"/>
    </source>
</evidence>
<keyword evidence="3" id="KW-1185">Reference proteome</keyword>
<name>A0A101SK39_9ACTN</name>
<reference evidence="2 3" key="1">
    <citation type="submission" date="2015-10" db="EMBL/GenBank/DDBJ databases">
        <title>Draft genome sequence of Streptomyces griseoruber DSM 40281, type strain for the species Streptomyces griseoruber.</title>
        <authorList>
            <person name="Ruckert C."/>
            <person name="Winkler A."/>
            <person name="Kalinowski J."/>
            <person name="Kampfer P."/>
            <person name="Glaeser S."/>
        </authorList>
    </citation>
    <scope>NUCLEOTIDE SEQUENCE [LARGE SCALE GENOMIC DNA]</scope>
    <source>
        <strain evidence="2 3">DSM 40281</strain>
    </source>
</reference>
<feature type="compositionally biased region" description="Polar residues" evidence="1">
    <location>
        <begin position="30"/>
        <end position="40"/>
    </location>
</feature>
<sequence>MVCGRPSREAAATLPWETALDQNGARRSGRVTSPAANTPGTAGLADHLGVGVDHAPAPAPASASASQSVQGTSPAHVTTRSGPLWVAGDRREIPVGLMVMPRTCRPSETLPPARRRV</sequence>
<proteinExistence type="predicted"/>
<comment type="caution">
    <text evidence="2">The sequence shown here is derived from an EMBL/GenBank/DDBJ whole genome shotgun (WGS) entry which is preliminary data.</text>
</comment>
<organism evidence="2 3">
    <name type="scientific">Streptomyces griseoruber</name>
    <dbReference type="NCBI Taxonomy" id="1943"/>
    <lineage>
        <taxon>Bacteria</taxon>
        <taxon>Bacillati</taxon>
        <taxon>Actinomycetota</taxon>
        <taxon>Actinomycetes</taxon>
        <taxon>Kitasatosporales</taxon>
        <taxon>Streptomycetaceae</taxon>
        <taxon>Streptomyces</taxon>
    </lineage>
</organism>
<evidence type="ECO:0000256" key="1">
    <source>
        <dbReference type="SAM" id="MobiDB-lite"/>
    </source>
</evidence>
<feature type="compositionally biased region" description="Polar residues" evidence="1">
    <location>
        <begin position="67"/>
        <end position="81"/>
    </location>
</feature>
<accession>A0A101SK39</accession>
<protein>
    <submittedName>
        <fullName evidence="2">Uncharacterized protein</fullName>
    </submittedName>
</protein>
<dbReference type="Proteomes" id="UP000052982">
    <property type="component" value="Unassembled WGS sequence"/>
</dbReference>
<dbReference type="AlphaFoldDB" id="A0A101SK39"/>